<protein>
    <recommendedName>
        <fullName evidence="2">DUF2062 domain-containing protein</fullName>
    </recommendedName>
</protein>
<dbReference type="PANTHER" id="PTHR40547:SF1">
    <property type="entry name" value="SLL0298 PROTEIN"/>
    <property type="match status" value="1"/>
</dbReference>
<name>A0A1U9JVN2_9HYPH</name>
<dbReference type="EMBL" id="CP017315">
    <property type="protein sequence ID" value="AQS41937.1"/>
    <property type="molecule type" value="Genomic_DNA"/>
</dbReference>
<evidence type="ECO:0000259" key="2">
    <source>
        <dbReference type="Pfam" id="PF09835"/>
    </source>
</evidence>
<reference evidence="3 4" key="2">
    <citation type="journal article" date="2016" name="Sci. Rep.">
        <title>The genome of Rhizobiales bacteria in predatory ants reveals urease gene functions but no genes for nitrogen fixation.</title>
        <authorList>
            <person name="Neuvonen M.M."/>
            <person name="Tamarit D."/>
            <person name="Naslund K."/>
            <person name="Liebig J."/>
            <person name="Feldhaar H."/>
            <person name="Moran N.A."/>
            <person name="Guy L."/>
            <person name="Andersson S.G."/>
        </authorList>
    </citation>
    <scope>NUCLEOTIDE SEQUENCE [LARGE SCALE GENOMIC DNA]</scope>
    <source>
        <strain evidence="3 4">Hsal</strain>
    </source>
</reference>
<reference evidence="3 4" key="1">
    <citation type="journal article" date="2010" name="Science">
        <title>Genomic comparison of the ants Camponotus floridanus and Harpegnathos saltator.</title>
        <authorList>
            <person name="Bonasio R."/>
            <person name="Zhang G."/>
            <person name="Ye C."/>
            <person name="Mutti N.S."/>
            <person name="Fang X."/>
            <person name="Qin N."/>
            <person name="Donahue G."/>
            <person name="Yang P."/>
            <person name="Li Q."/>
            <person name="Li C."/>
            <person name="Zhang P."/>
            <person name="Huang Z."/>
            <person name="Berger S.L."/>
            <person name="Reinberg D."/>
            <person name="Wang J."/>
            <person name="Liebig J."/>
        </authorList>
    </citation>
    <scope>NUCLEOTIDE SEQUENCE [LARGE SCALE GENOMIC DNA]</scope>
    <source>
        <strain evidence="3 4">Hsal</strain>
    </source>
</reference>
<dbReference type="InterPro" id="IPR018639">
    <property type="entry name" value="DUF2062"/>
</dbReference>
<dbReference type="PANTHER" id="PTHR40547">
    <property type="entry name" value="SLL0298 PROTEIN"/>
    <property type="match status" value="1"/>
</dbReference>
<feature type="transmembrane region" description="Helical" evidence="1">
    <location>
        <begin position="36"/>
        <end position="58"/>
    </location>
</feature>
<evidence type="ECO:0000256" key="1">
    <source>
        <dbReference type="SAM" id="Phobius"/>
    </source>
</evidence>
<feature type="domain" description="DUF2062" evidence="2">
    <location>
        <begin position="27"/>
        <end position="174"/>
    </location>
</feature>
<keyword evidence="1" id="KW-0472">Membrane</keyword>
<feature type="transmembrane region" description="Helical" evidence="1">
    <location>
        <begin position="139"/>
        <end position="163"/>
    </location>
</feature>
<accession>A0A1U9JVN2</accession>
<proteinExistence type="predicted"/>
<dbReference type="KEGG" id="thd:BHV28_12520"/>
<dbReference type="Proteomes" id="UP000188912">
    <property type="component" value="Chromosome"/>
</dbReference>
<evidence type="ECO:0000313" key="4">
    <source>
        <dbReference type="Proteomes" id="UP000188912"/>
    </source>
</evidence>
<dbReference type="STRING" id="1902579.BHV28_12520"/>
<evidence type="ECO:0000313" key="3">
    <source>
        <dbReference type="EMBL" id="AQS41937.1"/>
    </source>
</evidence>
<sequence>MLFRRKKTPDLWERVRIWLWPRRSFARSLRYLGKRILRMQASPHAIALGLAIGIFAAFTPLYGFHIILAMVIAWLFSGSVASAAIGTMIANPLTIPLIFSATYALGRTIAGIGADVEPLPFDEFFVLFVDHDFTRLWDALLQLLIGSAVLGGVVAALSYVLAFKATRRFRNRRAARRAAMVGQHGFAQKQAG</sequence>
<keyword evidence="1" id="KW-0812">Transmembrane</keyword>
<feature type="transmembrane region" description="Helical" evidence="1">
    <location>
        <begin position="64"/>
        <end position="86"/>
    </location>
</feature>
<dbReference type="AlphaFoldDB" id="A0A1U9JVN2"/>
<keyword evidence="4" id="KW-1185">Reference proteome</keyword>
<keyword evidence="1" id="KW-1133">Transmembrane helix</keyword>
<feature type="transmembrane region" description="Helical" evidence="1">
    <location>
        <begin position="93"/>
        <end position="114"/>
    </location>
</feature>
<organism evidence="3 4">
    <name type="scientific">Candidatus Tokpelaia hoelldobleri</name>
    <dbReference type="NCBI Taxonomy" id="1902579"/>
    <lineage>
        <taxon>Bacteria</taxon>
        <taxon>Pseudomonadati</taxon>
        <taxon>Pseudomonadota</taxon>
        <taxon>Alphaproteobacteria</taxon>
        <taxon>Hyphomicrobiales</taxon>
        <taxon>Candidatus Tokpelaia</taxon>
    </lineage>
</organism>
<gene>
    <name evidence="3" type="ORF">BHV28_12520</name>
</gene>
<dbReference type="Pfam" id="PF09835">
    <property type="entry name" value="DUF2062"/>
    <property type="match status" value="1"/>
</dbReference>